<dbReference type="Pfam" id="PF06078">
    <property type="entry name" value="DUF937"/>
    <property type="match status" value="1"/>
</dbReference>
<dbReference type="AlphaFoldDB" id="A0A7W4VKL4"/>
<gene>
    <name evidence="2" type="ORF">FHR70_001979</name>
</gene>
<evidence type="ECO:0008006" key="4">
    <source>
        <dbReference type="Google" id="ProtNLM"/>
    </source>
</evidence>
<name>A0A7W4VKL4_9HYPH</name>
<feature type="compositionally biased region" description="Pro residues" evidence="1">
    <location>
        <begin position="195"/>
        <end position="209"/>
    </location>
</feature>
<protein>
    <recommendedName>
        <fullName evidence="4">DUF937 domain-containing protein</fullName>
    </recommendedName>
</protein>
<accession>A0A7W4VKL4</accession>
<sequence>MFNWFDLMRQAQTSAALDALARQFGLSGDQPQRTMAAFMPAFAMGLQHAMASSDPARVLQSLMGGAYQNFWQAAGNPFTPQAQQEGRQLLDQIFGSDEVSRRVAHQAASYAGISADTMQQLLPVLAGILAGGTSHWMMAHAQAFQNFAQSKDSQQASSAAANPWADLWTNWMKAASPEKKPANPFEEMVAGFFQMPPPAEPPKPEPPSSSPSLDEMMEKGREMQMQYLASLQSIFSDVSKADDKKS</sequence>
<dbReference type="InterPro" id="IPR009282">
    <property type="entry name" value="DUF937"/>
</dbReference>
<comment type="caution">
    <text evidence="2">The sequence shown here is derived from an EMBL/GenBank/DDBJ whole genome shotgun (WGS) entry which is preliminary data.</text>
</comment>
<feature type="region of interest" description="Disordered" evidence="1">
    <location>
        <begin position="192"/>
        <end position="222"/>
    </location>
</feature>
<dbReference type="Proteomes" id="UP000532010">
    <property type="component" value="Unassembled WGS sequence"/>
</dbReference>
<organism evidence="2 3">
    <name type="scientific">Microvirga lupini</name>
    <dbReference type="NCBI Taxonomy" id="420324"/>
    <lineage>
        <taxon>Bacteria</taxon>
        <taxon>Pseudomonadati</taxon>
        <taxon>Pseudomonadota</taxon>
        <taxon>Alphaproteobacteria</taxon>
        <taxon>Hyphomicrobiales</taxon>
        <taxon>Methylobacteriaceae</taxon>
        <taxon>Microvirga</taxon>
    </lineage>
</organism>
<evidence type="ECO:0000313" key="3">
    <source>
        <dbReference type="Proteomes" id="UP000532010"/>
    </source>
</evidence>
<evidence type="ECO:0000313" key="2">
    <source>
        <dbReference type="EMBL" id="MBB3018925.1"/>
    </source>
</evidence>
<dbReference type="EMBL" id="JACHWB010000002">
    <property type="protein sequence ID" value="MBB3018925.1"/>
    <property type="molecule type" value="Genomic_DNA"/>
</dbReference>
<reference evidence="2 3" key="1">
    <citation type="submission" date="2020-08" db="EMBL/GenBank/DDBJ databases">
        <title>The Agave Microbiome: Exploring the role of microbial communities in plant adaptations to desert environments.</title>
        <authorList>
            <person name="Partida-Martinez L.P."/>
        </authorList>
    </citation>
    <scope>NUCLEOTIDE SEQUENCE [LARGE SCALE GENOMIC DNA]</scope>
    <source>
        <strain evidence="2 3">AT3.9</strain>
    </source>
</reference>
<evidence type="ECO:0000256" key="1">
    <source>
        <dbReference type="SAM" id="MobiDB-lite"/>
    </source>
</evidence>
<dbReference type="RefSeq" id="WP_183449529.1">
    <property type="nucleotide sequence ID" value="NZ_JACHWB010000002.1"/>
</dbReference>
<proteinExistence type="predicted"/>
<keyword evidence="3" id="KW-1185">Reference proteome</keyword>